<dbReference type="InterPro" id="IPR011075">
    <property type="entry name" value="TetR_C"/>
</dbReference>
<dbReference type="AlphaFoldDB" id="A0A4Q2RJW4"/>
<name>A0A4Q2RJW4_9HYPH</name>
<keyword evidence="1" id="KW-0805">Transcription regulation</keyword>
<dbReference type="RefSeq" id="WP_129217648.1">
    <property type="nucleotide sequence ID" value="NZ_QYBC01000002.1"/>
</dbReference>
<proteinExistence type="predicted"/>
<sequence length="197" mass="21043">MDRDGTRTDTGTTGRIVDAARQLITLRGYNGFSFADVADAVGIRKASVHHHFPAKADLAVAVVEQSRSTIGARALEFESGAVGALAALHGYTAFWERCIADGSASFCLAAVLAAEAPSLPPAVTAAVRAHFVDLMAWLTAVLSLGRRQGAFAFADAPEDEAERFMAAVYGAMLSARVFDDPARFQRMVRAFVRRLVP</sequence>
<dbReference type="Gene3D" id="1.10.357.10">
    <property type="entry name" value="Tetracycline Repressor, domain 2"/>
    <property type="match status" value="1"/>
</dbReference>
<accession>A0A4Q2RJW4</accession>
<dbReference type="Proteomes" id="UP000289411">
    <property type="component" value="Unassembled WGS sequence"/>
</dbReference>
<dbReference type="EMBL" id="QYBC01000002">
    <property type="protein sequence ID" value="RYB07301.1"/>
    <property type="molecule type" value="Genomic_DNA"/>
</dbReference>
<evidence type="ECO:0000256" key="4">
    <source>
        <dbReference type="PROSITE-ProRule" id="PRU00335"/>
    </source>
</evidence>
<evidence type="ECO:0000256" key="2">
    <source>
        <dbReference type="ARBA" id="ARBA00023125"/>
    </source>
</evidence>
<dbReference type="InterPro" id="IPR009057">
    <property type="entry name" value="Homeodomain-like_sf"/>
</dbReference>
<feature type="DNA-binding region" description="H-T-H motif" evidence="4">
    <location>
        <begin position="33"/>
        <end position="52"/>
    </location>
</feature>
<dbReference type="InterPro" id="IPR036271">
    <property type="entry name" value="Tet_transcr_reg_TetR-rel_C_sf"/>
</dbReference>
<dbReference type="SUPFAM" id="SSF48498">
    <property type="entry name" value="Tetracyclin repressor-like, C-terminal domain"/>
    <property type="match status" value="1"/>
</dbReference>
<dbReference type="OrthoDB" id="9809772at2"/>
<keyword evidence="3" id="KW-0804">Transcription</keyword>
<dbReference type="PANTHER" id="PTHR47506">
    <property type="entry name" value="TRANSCRIPTIONAL REGULATORY PROTEIN"/>
    <property type="match status" value="1"/>
</dbReference>
<keyword evidence="2 4" id="KW-0238">DNA-binding</keyword>
<gene>
    <name evidence="6" type="ORF">D3272_03245</name>
</gene>
<reference evidence="6 7" key="1">
    <citation type="submission" date="2018-09" db="EMBL/GenBank/DDBJ databases">
        <authorList>
            <person name="Grouzdev D.S."/>
            <person name="Krutkina M.S."/>
        </authorList>
    </citation>
    <scope>NUCLEOTIDE SEQUENCE [LARGE SCALE GENOMIC DNA]</scope>
    <source>
        <strain evidence="6 7">RmlP001</strain>
    </source>
</reference>
<dbReference type="PANTHER" id="PTHR47506:SF1">
    <property type="entry name" value="HTH-TYPE TRANSCRIPTIONAL REGULATOR YJDC"/>
    <property type="match status" value="1"/>
</dbReference>
<dbReference type="Pfam" id="PF16925">
    <property type="entry name" value="TetR_C_13"/>
    <property type="match status" value="1"/>
</dbReference>
<evidence type="ECO:0000259" key="5">
    <source>
        <dbReference type="PROSITE" id="PS50977"/>
    </source>
</evidence>
<reference evidence="6 7" key="2">
    <citation type="submission" date="2019-02" db="EMBL/GenBank/DDBJ databases">
        <title>'Lichenibacterium ramalinii' gen. nov. sp. nov., 'Lichenibacterium minor' gen. nov. sp. nov.</title>
        <authorList>
            <person name="Pankratov T."/>
        </authorList>
    </citation>
    <scope>NUCLEOTIDE SEQUENCE [LARGE SCALE GENOMIC DNA]</scope>
    <source>
        <strain evidence="6 7">RmlP001</strain>
    </source>
</reference>
<dbReference type="PROSITE" id="PS50977">
    <property type="entry name" value="HTH_TETR_2"/>
    <property type="match status" value="1"/>
</dbReference>
<dbReference type="Pfam" id="PF00440">
    <property type="entry name" value="TetR_N"/>
    <property type="match status" value="1"/>
</dbReference>
<organism evidence="6 7">
    <name type="scientific">Lichenibacterium ramalinae</name>
    <dbReference type="NCBI Taxonomy" id="2316527"/>
    <lineage>
        <taxon>Bacteria</taxon>
        <taxon>Pseudomonadati</taxon>
        <taxon>Pseudomonadota</taxon>
        <taxon>Alphaproteobacteria</taxon>
        <taxon>Hyphomicrobiales</taxon>
        <taxon>Lichenihabitantaceae</taxon>
        <taxon>Lichenibacterium</taxon>
    </lineage>
</organism>
<evidence type="ECO:0000256" key="1">
    <source>
        <dbReference type="ARBA" id="ARBA00023015"/>
    </source>
</evidence>
<feature type="domain" description="HTH tetR-type" evidence="5">
    <location>
        <begin position="10"/>
        <end position="70"/>
    </location>
</feature>
<evidence type="ECO:0000313" key="6">
    <source>
        <dbReference type="EMBL" id="RYB07301.1"/>
    </source>
</evidence>
<keyword evidence="7" id="KW-1185">Reference proteome</keyword>
<protein>
    <submittedName>
        <fullName evidence="6">TetR/AcrR family transcriptional regulator</fullName>
    </submittedName>
</protein>
<dbReference type="GO" id="GO:0003677">
    <property type="term" value="F:DNA binding"/>
    <property type="evidence" value="ECO:0007669"/>
    <property type="project" value="UniProtKB-UniRule"/>
</dbReference>
<dbReference type="PRINTS" id="PR00455">
    <property type="entry name" value="HTHTETR"/>
</dbReference>
<evidence type="ECO:0000256" key="3">
    <source>
        <dbReference type="ARBA" id="ARBA00023163"/>
    </source>
</evidence>
<dbReference type="SUPFAM" id="SSF46689">
    <property type="entry name" value="Homeodomain-like"/>
    <property type="match status" value="1"/>
</dbReference>
<comment type="caution">
    <text evidence="6">The sequence shown here is derived from an EMBL/GenBank/DDBJ whole genome shotgun (WGS) entry which is preliminary data.</text>
</comment>
<evidence type="ECO:0000313" key="7">
    <source>
        <dbReference type="Proteomes" id="UP000289411"/>
    </source>
</evidence>
<dbReference type="InterPro" id="IPR001647">
    <property type="entry name" value="HTH_TetR"/>
</dbReference>